<dbReference type="PANTHER" id="PTHR31223">
    <property type="entry name" value="LOG FAMILY PROTEIN YJL055W"/>
    <property type="match status" value="1"/>
</dbReference>
<dbReference type="InterPro" id="IPR031100">
    <property type="entry name" value="LOG_fam"/>
</dbReference>
<dbReference type="AlphaFoldDB" id="A0AAD7MZX8"/>
<dbReference type="SUPFAM" id="SSF102405">
    <property type="entry name" value="MCP/YpsA-like"/>
    <property type="match status" value="1"/>
</dbReference>
<name>A0AAD7MZX8_9AGAR</name>
<dbReference type="Proteomes" id="UP001215280">
    <property type="component" value="Unassembled WGS sequence"/>
</dbReference>
<protein>
    <recommendedName>
        <fullName evidence="3">Cytokinin riboside 5'-monophosphate phosphoribohydrolase</fullName>
    </recommendedName>
</protein>
<dbReference type="EMBL" id="JARJLG010000127">
    <property type="protein sequence ID" value="KAJ7740454.1"/>
    <property type="molecule type" value="Genomic_DNA"/>
</dbReference>
<dbReference type="GO" id="GO:0009691">
    <property type="term" value="P:cytokinin biosynthetic process"/>
    <property type="evidence" value="ECO:0007669"/>
    <property type="project" value="InterPro"/>
</dbReference>
<dbReference type="InterPro" id="IPR005269">
    <property type="entry name" value="LOG"/>
</dbReference>
<dbReference type="GO" id="GO:0005829">
    <property type="term" value="C:cytosol"/>
    <property type="evidence" value="ECO:0007669"/>
    <property type="project" value="TreeGrafter"/>
</dbReference>
<accession>A0AAD7MZX8</accession>
<dbReference type="NCBIfam" id="TIGR00730">
    <property type="entry name" value="Rossman fold protein, TIGR00730 family"/>
    <property type="match status" value="1"/>
</dbReference>
<dbReference type="Gene3D" id="3.40.50.450">
    <property type="match status" value="1"/>
</dbReference>
<comment type="caution">
    <text evidence="1">The sequence shown here is derived from an EMBL/GenBank/DDBJ whole genome shotgun (WGS) entry which is preliminary data.</text>
</comment>
<dbReference type="Pfam" id="PF03641">
    <property type="entry name" value="Lysine_decarbox"/>
    <property type="match status" value="1"/>
</dbReference>
<dbReference type="PANTHER" id="PTHR31223:SF70">
    <property type="entry name" value="LOG FAMILY PROTEIN YJL055W"/>
    <property type="match status" value="1"/>
</dbReference>
<evidence type="ECO:0008006" key="3">
    <source>
        <dbReference type="Google" id="ProtNLM"/>
    </source>
</evidence>
<reference evidence="1" key="1">
    <citation type="submission" date="2023-03" db="EMBL/GenBank/DDBJ databases">
        <title>Massive genome expansion in bonnet fungi (Mycena s.s.) driven by repeated elements and novel gene families across ecological guilds.</title>
        <authorList>
            <consortium name="Lawrence Berkeley National Laboratory"/>
            <person name="Harder C.B."/>
            <person name="Miyauchi S."/>
            <person name="Viragh M."/>
            <person name="Kuo A."/>
            <person name="Thoen E."/>
            <person name="Andreopoulos B."/>
            <person name="Lu D."/>
            <person name="Skrede I."/>
            <person name="Drula E."/>
            <person name="Henrissat B."/>
            <person name="Morin E."/>
            <person name="Kohler A."/>
            <person name="Barry K."/>
            <person name="LaButti K."/>
            <person name="Morin E."/>
            <person name="Salamov A."/>
            <person name="Lipzen A."/>
            <person name="Mereny Z."/>
            <person name="Hegedus B."/>
            <person name="Baldrian P."/>
            <person name="Stursova M."/>
            <person name="Weitz H."/>
            <person name="Taylor A."/>
            <person name="Grigoriev I.V."/>
            <person name="Nagy L.G."/>
            <person name="Martin F."/>
            <person name="Kauserud H."/>
        </authorList>
    </citation>
    <scope>NUCLEOTIDE SEQUENCE</scope>
    <source>
        <strain evidence="1">CBHHK188m</strain>
    </source>
</reference>
<sequence length="234" mass="24416">MPAVTDKPKAVAVYCASTLGKQPAYRSAAVSLGSAIAKADRSLVYGGGTKGIMGVVASAVLKGGSSITGIVPFAISIAGGEGIGSAPGVEGTVQEGAERVETIVVNSMNERKTEMAKRVDGFFGLPGGFGTLDEILEVITWTQIGFHTKPIILINVLSYFDPLRQLIRNGIAEGFIPADNESFVIFVNGPEAHSEHETFDWGAAGLTALASWDSAAAKPLFAWTEKTEGQEGGR</sequence>
<evidence type="ECO:0000313" key="1">
    <source>
        <dbReference type="EMBL" id="KAJ7740454.1"/>
    </source>
</evidence>
<organism evidence="1 2">
    <name type="scientific">Mycena maculata</name>
    <dbReference type="NCBI Taxonomy" id="230809"/>
    <lineage>
        <taxon>Eukaryota</taxon>
        <taxon>Fungi</taxon>
        <taxon>Dikarya</taxon>
        <taxon>Basidiomycota</taxon>
        <taxon>Agaricomycotina</taxon>
        <taxon>Agaricomycetes</taxon>
        <taxon>Agaricomycetidae</taxon>
        <taxon>Agaricales</taxon>
        <taxon>Marasmiineae</taxon>
        <taxon>Mycenaceae</taxon>
        <taxon>Mycena</taxon>
    </lineage>
</organism>
<dbReference type="GO" id="GO:0016799">
    <property type="term" value="F:hydrolase activity, hydrolyzing N-glycosyl compounds"/>
    <property type="evidence" value="ECO:0007669"/>
    <property type="project" value="TreeGrafter"/>
</dbReference>
<keyword evidence="2" id="KW-1185">Reference proteome</keyword>
<proteinExistence type="predicted"/>
<gene>
    <name evidence="1" type="ORF">DFH07DRAFT_891967</name>
</gene>
<evidence type="ECO:0000313" key="2">
    <source>
        <dbReference type="Proteomes" id="UP001215280"/>
    </source>
</evidence>